<dbReference type="Proteomes" id="UP000434957">
    <property type="component" value="Unassembled WGS sequence"/>
</dbReference>
<dbReference type="Proteomes" id="UP000435112">
    <property type="component" value="Unassembled WGS sequence"/>
</dbReference>
<dbReference type="EMBL" id="QXFT01001357">
    <property type="protein sequence ID" value="KAE9320890.1"/>
    <property type="molecule type" value="Genomic_DNA"/>
</dbReference>
<dbReference type="AlphaFoldDB" id="A0A6A3J3E6"/>
<evidence type="ECO:0000313" key="4">
    <source>
        <dbReference type="Proteomes" id="UP000429607"/>
    </source>
</evidence>
<sequence length="64" mass="6970">MRGSCRGAGIRTWAIYLHARKLGAGCCFLATTRGARWRGGGSAFSHCARRLLSYFPSPPNNKAQ</sequence>
<organism evidence="1 6">
    <name type="scientific">Phytophthora rubi</name>
    <dbReference type="NCBI Taxonomy" id="129364"/>
    <lineage>
        <taxon>Eukaryota</taxon>
        <taxon>Sar</taxon>
        <taxon>Stramenopiles</taxon>
        <taxon>Oomycota</taxon>
        <taxon>Peronosporomycetes</taxon>
        <taxon>Peronosporales</taxon>
        <taxon>Peronosporaceae</taxon>
        <taxon>Phytophthora</taxon>
    </lineage>
</organism>
<keyword evidence="5" id="KW-1185">Reference proteome</keyword>
<dbReference type="Proteomes" id="UP000429607">
    <property type="component" value="Unassembled WGS sequence"/>
</dbReference>
<reference evidence="4 6" key="1">
    <citation type="submission" date="2018-09" db="EMBL/GenBank/DDBJ databases">
        <title>Genomic investigation of the strawberry pathogen Phytophthora fragariae indicates pathogenicity is determined by transcriptional variation in three key races.</title>
        <authorList>
            <person name="Adams T.M."/>
            <person name="Armitage A.D."/>
            <person name="Sobczyk M.K."/>
            <person name="Bates H.J."/>
            <person name="Dunwell J.M."/>
            <person name="Nellist C.F."/>
            <person name="Harrison R.J."/>
        </authorList>
    </citation>
    <scope>NUCLEOTIDE SEQUENCE [LARGE SCALE GENOMIC DNA]</scope>
    <source>
        <strain evidence="2 4">SCRP249</strain>
        <strain evidence="1 6">SCRP324</strain>
        <strain evidence="3 5">SCRP333</strain>
    </source>
</reference>
<comment type="caution">
    <text evidence="1">The sequence shown here is derived from an EMBL/GenBank/DDBJ whole genome shotgun (WGS) entry which is preliminary data.</text>
</comment>
<dbReference type="EMBL" id="QXFV01002133">
    <property type="protein sequence ID" value="KAE8992326.1"/>
    <property type="molecule type" value="Genomic_DNA"/>
</dbReference>
<evidence type="ECO:0000313" key="2">
    <source>
        <dbReference type="EMBL" id="KAE8992326.1"/>
    </source>
</evidence>
<gene>
    <name evidence="2" type="ORF">PR001_g20972</name>
    <name evidence="1" type="ORF">PR002_g21561</name>
    <name evidence="3" type="ORF">PR003_g17597</name>
</gene>
<evidence type="ECO:0000313" key="5">
    <source>
        <dbReference type="Proteomes" id="UP000434957"/>
    </source>
</evidence>
<evidence type="ECO:0000313" key="6">
    <source>
        <dbReference type="Proteomes" id="UP000435112"/>
    </source>
</evidence>
<proteinExistence type="predicted"/>
<evidence type="ECO:0000313" key="1">
    <source>
        <dbReference type="EMBL" id="KAE8989060.1"/>
    </source>
</evidence>
<name>A0A6A3J3E6_9STRA</name>
<dbReference type="EMBL" id="QXFU01002197">
    <property type="protein sequence ID" value="KAE8989060.1"/>
    <property type="molecule type" value="Genomic_DNA"/>
</dbReference>
<accession>A0A6A3J3E6</accession>
<protein>
    <submittedName>
        <fullName evidence="1">Uncharacterized protein</fullName>
    </submittedName>
</protein>
<evidence type="ECO:0000313" key="3">
    <source>
        <dbReference type="EMBL" id="KAE9320890.1"/>
    </source>
</evidence>